<dbReference type="AlphaFoldDB" id="A0A150SQ51"/>
<sequence length="66" mass="7547">MKEVIASLATRPNDVRAHLRVRWSVFGKEEGYLSSIKPPVSMEFDGFDGLATTRHFVVTIREEDPR</sequence>
<evidence type="ECO:0000313" key="1">
    <source>
        <dbReference type="EMBL" id="KYF94460.1"/>
    </source>
</evidence>
<accession>A0A150SQ51</accession>
<proteinExistence type="predicted"/>
<dbReference type="InterPro" id="IPR016181">
    <property type="entry name" value="Acyl_CoA_acyltransferase"/>
</dbReference>
<comment type="caution">
    <text evidence="1">The sequence shown here is derived from an EMBL/GenBank/DDBJ whole genome shotgun (WGS) entry which is preliminary data.</text>
</comment>
<evidence type="ECO:0000313" key="2">
    <source>
        <dbReference type="Proteomes" id="UP000075635"/>
    </source>
</evidence>
<name>A0A150SQ51_SORCE</name>
<organism evidence="1 2">
    <name type="scientific">Sorangium cellulosum</name>
    <name type="common">Polyangium cellulosum</name>
    <dbReference type="NCBI Taxonomy" id="56"/>
    <lineage>
        <taxon>Bacteria</taxon>
        <taxon>Pseudomonadati</taxon>
        <taxon>Myxococcota</taxon>
        <taxon>Polyangia</taxon>
        <taxon>Polyangiales</taxon>
        <taxon>Polyangiaceae</taxon>
        <taxon>Sorangium</taxon>
    </lineage>
</organism>
<reference evidence="1 2" key="1">
    <citation type="submission" date="2014-02" db="EMBL/GenBank/DDBJ databases">
        <title>The small core and large imbalanced accessory genome model reveals a collaborative survival strategy of Sorangium cellulosum strains in nature.</title>
        <authorList>
            <person name="Han K."/>
            <person name="Peng R."/>
            <person name="Blom J."/>
            <person name="Li Y.-Z."/>
        </authorList>
    </citation>
    <scope>NUCLEOTIDE SEQUENCE [LARGE SCALE GENOMIC DNA]</scope>
    <source>
        <strain evidence="1 2">So0011-07</strain>
    </source>
</reference>
<dbReference type="SUPFAM" id="SSF55729">
    <property type="entry name" value="Acyl-CoA N-acyltransferases (Nat)"/>
    <property type="match status" value="1"/>
</dbReference>
<protein>
    <submittedName>
        <fullName evidence="1">Uncharacterized protein</fullName>
    </submittedName>
</protein>
<dbReference type="Proteomes" id="UP000075635">
    <property type="component" value="Unassembled WGS sequence"/>
</dbReference>
<dbReference type="EMBL" id="JEMB01000731">
    <property type="protein sequence ID" value="KYF94460.1"/>
    <property type="molecule type" value="Genomic_DNA"/>
</dbReference>
<gene>
    <name evidence="1" type="ORF">BE17_42205</name>
</gene>